<dbReference type="GO" id="GO:0046872">
    <property type="term" value="F:metal ion binding"/>
    <property type="evidence" value="ECO:0007669"/>
    <property type="project" value="UniProtKB-KW"/>
</dbReference>
<accession>A0A5A7SVP7</accession>
<dbReference type="GO" id="GO:0008233">
    <property type="term" value="F:peptidase activity"/>
    <property type="evidence" value="ECO:0007669"/>
    <property type="project" value="UniProtKB-KW"/>
</dbReference>
<dbReference type="AlphaFoldDB" id="A0A5A7SVP7"/>
<dbReference type="Gene3D" id="3.30.420.10">
    <property type="entry name" value="Ribonuclease H-like superfamily/Ribonuclease H"/>
    <property type="match status" value="1"/>
</dbReference>
<feature type="region of interest" description="Disordered" evidence="4">
    <location>
        <begin position="346"/>
        <end position="382"/>
    </location>
</feature>
<evidence type="ECO:0000256" key="3">
    <source>
        <dbReference type="ARBA" id="ARBA00022801"/>
    </source>
</evidence>
<dbReference type="Proteomes" id="UP000321947">
    <property type="component" value="Unassembled WGS sequence"/>
</dbReference>
<dbReference type="InterPro" id="IPR013103">
    <property type="entry name" value="RVT_2"/>
</dbReference>
<dbReference type="GO" id="GO:0003676">
    <property type="term" value="F:nucleic acid binding"/>
    <property type="evidence" value="ECO:0007669"/>
    <property type="project" value="InterPro"/>
</dbReference>
<dbReference type="InterPro" id="IPR001584">
    <property type="entry name" value="Integrase_cat-core"/>
</dbReference>
<evidence type="ECO:0000256" key="4">
    <source>
        <dbReference type="SAM" id="MobiDB-lite"/>
    </source>
</evidence>
<dbReference type="GO" id="GO:0015074">
    <property type="term" value="P:DNA integration"/>
    <property type="evidence" value="ECO:0007669"/>
    <property type="project" value="InterPro"/>
</dbReference>
<evidence type="ECO:0000259" key="5">
    <source>
        <dbReference type="PROSITE" id="PS50994"/>
    </source>
</evidence>
<comment type="caution">
    <text evidence="6">The sequence shown here is derived from an EMBL/GenBank/DDBJ whole genome shotgun (WGS) entry which is preliminary data.</text>
</comment>
<evidence type="ECO:0000313" key="7">
    <source>
        <dbReference type="EMBL" id="TYK26828.1"/>
    </source>
</evidence>
<evidence type="ECO:0000313" key="9">
    <source>
        <dbReference type="Proteomes" id="UP000321947"/>
    </source>
</evidence>
<dbReference type="SUPFAM" id="SSF53098">
    <property type="entry name" value="Ribonuclease H-like"/>
    <property type="match status" value="1"/>
</dbReference>
<evidence type="ECO:0000313" key="6">
    <source>
        <dbReference type="EMBL" id="KAA0033501.1"/>
    </source>
</evidence>
<dbReference type="EMBL" id="SSTD01003354">
    <property type="protein sequence ID" value="TYK26828.1"/>
    <property type="molecule type" value="Genomic_DNA"/>
</dbReference>
<dbReference type="InterPro" id="IPR054722">
    <property type="entry name" value="PolX-like_BBD"/>
</dbReference>
<dbReference type="Pfam" id="PF22936">
    <property type="entry name" value="Pol_BBD"/>
    <property type="match status" value="1"/>
</dbReference>
<gene>
    <name evidence="7" type="ORF">E5676_scaffold260G00170</name>
    <name evidence="6" type="ORF">E6C27_scaffold261G00380</name>
</gene>
<dbReference type="Pfam" id="PF07727">
    <property type="entry name" value="RVT_2"/>
    <property type="match status" value="1"/>
</dbReference>
<evidence type="ECO:0000256" key="2">
    <source>
        <dbReference type="ARBA" id="ARBA00022723"/>
    </source>
</evidence>
<dbReference type="PROSITE" id="PS50994">
    <property type="entry name" value="INTEGRASE"/>
    <property type="match status" value="1"/>
</dbReference>
<dbReference type="GO" id="GO:0006508">
    <property type="term" value="P:proteolysis"/>
    <property type="evidence" value="ECO:0007669"/>
    <property type="project" value="UniProtKB-KW"/>
</dbReference>
<keyword evidence="3" id="KW-0378">Hydrolase</keyword>
<dbReference type="PANTHER" id="PTHR42648">
    <property type="entry name" value="TRANSPOSASE, PUTATIVE-RELATED"/>
    <property type="match status" value="1"/>
</dbReference>
<dbReference type="InterPro" id="IPR036397">
    <property type="entry name" value="RNaseH_sf"/>
</dbReference>
<dbReference type="InterPro" id="IPR012337">
    <property type="entry name" value="RNaseH-like_sf"/>
</dbReference>
<feature type="domain" description="Integrase catalytic" evidence="5">
    <location>
        <begin position="183"/>
        <end position="251"/>
    </location>
</feature>
<sequence length="687" mass="79087">MGNNQDYEIIGVGSVLLKLSNNKEVLFKGVRHVPKLKRNLISLGMLDDLRCFIYIERGFMKVERQGRVILNSRKVEDLYTVKNVIKPKYSLISETEKGNELELWHQRLSHISEKGLTELQKQGPIQARGVKRLGFCEHCIFDKSKRLKFSKGKHQSKATLDYVHGDLWGPARTHSWGGSRHRTVAYTPQQNGVAERMNRTLRERVRCMISKAKILENFWVEALATATYTVNRSPCVFIDMKTPEERWTEDTPKLSNLKPFGCTTYVYIKQSKIEPKALKCMFIGHPDGVKGYKLWDFSKERSLISRDVVFKENEIYMESIKVIPSTEQNLNEASTSHQVEIHSNLKDLNPSSSDQLPTEALPSFHPQEEEEEENAEDLTNYSLTRDRGRRTIRPPSRFARADCIANSSTETIKDEPYSYEDALYSRHNNQWKEAMNAELNSLYKKDTLKLVEKPHGKSIIPCKWVFKKKMIGELNDKHTSIRILLAIVACENLELEQLDVTTAFLHGSLEKEIFMEQPKGFEVKGKKELDLLEVYMTHVSTTRISLKDLGATKKILGIEILRDRNNNELSLTQKTYTNKVLCRFNMANSKVVFTPLAQHIKISARDSPKDPTDRQAMSYVPYSNAIGSLMYLMVCTRPDLAHSSSLVSWYIENPGKIHWEATKWVFRYLVGTENRGLLYKPPKDSKL</sequence>
<dbReference type="EMBL" id="SSTE01020856">
    <property type="protein sequence ID" value="KAA0033501.1"/>
    <property type="molecule type" value="Genomic_DNA"/>
</dbReference>
<keyword evidence="2" id="KW-0479">Metal-binding</keyword>
<dbReference type="InterPro" id="IPR025724">
    <property type="entry name" value="GAG-pre-integrase_dom"/>
</dbReference>
<dbReference type="Pfam" id="PF25597">
    <property type="entry name" value="SH3_retrovirus"/>
    <property type="match status" value="1"/>
</dbReference>
<evidence type="ECO:0000256" key="1">
    <source>
        <dbReference type="ARBA" id="ARBA00022670"/>
    </source>
</evidence>
<name>A0A5A7SVP7_CUCMM</name>
<evidence type="ECO:0000313" key="8">
    <source>
        <dbReference type="Proteomes" id="UP000321393"/>
    </source>
</evidence>
<dbReference type="STRING" id="1194695.A0A5A7SVP7"/>
<dbReference type="InterPro" id="IPR039537">
    <property type="entry name" value="Retrotran_Ty1/copia-like"/>
</dbReference>
<dbReference type="Proteomes" id="UP000321393">
    <property type="component" value="Unassembled WGS sequence"/>
</dbReference>
<organism evidence="6 8">
    <name type="scientific">Cucumis melo var. makuwa</name>
    <name type="common">Oriental melon</name>
    <dbReference type="NCBI Taxonomy" id="1194695"/>
    <lineage>
        <taxon>Eukaryota</taxon>
        <taxon>Viridiplantae</taxon>
        <taxon>Streptophyta</taxon>
        <taxon>Embryophyta</taxon>
        <taxon>Tracheophyta</taxon>
        <taxon>Spermatophyta</taxon>
        <taxon>Magnoliopsida</taxon>
        <taxon>eudicotyledons</taxon>
        <taxon>Gunneridae</taxon>
        <taxon>Pentapetalae</taxon>
        <taxon>rosids</taxon>
        <taxon>fabids</taxon>
        <taxon>Cucurbitales</taxon>
        <taxon>Cucurbitaceae</taxon>
        <taxon>Benincaseae</taxon>
        <taxon>Cucumis</taxon>
    </lineage>
</organism>
<proteinExistence type="predicted"/>
<reference evidence="8 9" key="1">
    <citation type="submission" date="2019-08" db="EMBL/GenBank/DDBJ databases">
        <title>Draft genome sequences of two oriental melons (Cucumis melo L. var makuwa).</title>
        <authorList>
            <person name="Kwon S.-Y."/>
        </authorList>
    </citation>
    <scope>NUCLEOTIDE SEQUENCE [LARGE SCALE GENOMIC DNA]</scope>
    <source>
        <strain evidence="9">cv. Chang Bougi</strain>
        <strain evidence="8">cv. SW 3</strain>
        <tissue evidence="6">Leaf</tissue>
    </source>
</reference>
<dbReference type="Pfam" id="PF13976">
    <property type="entry name" value="gag_pre-integrs"/>
    <property type="match status" value="1"/>
</dbReference>
<dbReference type="InterPro" id="IPR057670">
    <property type="entry name" value="SH3_retrovirus"/>
</dbReference>
<dbReference type="OrthoDB" id="2640446at2759"/>
<keyword evidence="1" id="KW-0645">Protease</keyword>
<protein>
    <submittedName>
        <fullName evidence="6">Retrovirus-related Pol polyprotein from transposon TNT 1-94</fullName>
    </submittedName>
</protein>
<dbReference type="PANTHER" id="PTHR42648:SF28">
    <property type="entry name" value="TRANSPOSON-ENCODED PROTEIN WITH RIBONUCLEASE H-LIKE AND RETROVIRUS ZINC FINGER-LIKE DOMAINS"/>
    <property type="match status" value="1"/>
</dbReference>